<comment type="caution">
    <text evidence="1">The sequence shown here is derived from an EMBL/GenBank/DDBJ whole genome shotgun (WGS) entry which is preliminary data.</text>
</comment>
<reference evidence="1" key="1">
    <citation type="submission" date="2022-04" db="EMBL/GenBank/DDBJ databases">
        <title>Jade perch genome.</title>
        <authorList>
            <person name="Chao B."/>
        </authorList>
    </citation>
    <scope>NUCLEOTIDE SEQUENCE</scope>
    <source>
        <strain evidence="1">CB-2022</strain>
    </source>
</reference>
<organism evidence="1 2">
    <name type="scientific">Scortum barcoo</name>
    <name type="common">barcoo grunter</name>
    <dbReference type="NCBI Taxonomy" id="214431"/>
    <lineage>
        <taxon>Eukaryota</taxon>
        <taxon>Metazoa</taxon>
        <taxon>Chordata</taxon>
        <taxon>Craniata</taxon>
        <taxon>Vertebrata</taxon>
        <taxon>Euteleostomi</taxon>
        <taxon>Actinopterygii</taxon>
        <taxon>Neopterygii</taxon>
        <taxon>Teleostei</taxon>
        <taxon>Neoteleostei</taxon>
        <taxon>Acanthomorphata</taxon>
        <taxon>Eupercaria</taxon>
        <taxon>Centrarchiformes</taxon>
        <taxon>Terapontoidei</taxon>
        <taxon>Terapontidae</taxon>
        <taxon>Scortum</taxon>
    </lineage>
</organism>
<evidence type="ECO:0000313" key="1">
    <source>
        <dbReference type="EMBL" id="KAI3358958.1"/>
    </source>
</evidence>
<feature type="non-terminal residue" evidence="1">
    <location>
        <position position="1"/>
    </location>
</feature>
<keyword evidence="2" id="KW-1185">Reference proteome</keyword>
<evidence type="ECO:0000313" key="2">
    <source>
        <dbReference type="Proteomes" id="UP000831701"/>
    </source>
</evidence>
<name>A0ACB8VWR2_9TELE</name>
<dbReference type="Proteomes" id="UP000831701">
    <property type="component" value="Chromosome 18"/>
</dbReference>
<gene>
    <name evidence="1" type="ORF">L3Q82_015344</name>
</gene>
<accession>A0ACB8VWR2</accession>
<dbReference type="EMBL" id="CM041548">
    <property type="protein sequence ID" value="KAI3358958.1"/>
    <property type="molecule type" value="Genomic_DNA"/>
</dbReference>
<proteinExistence type="predicted"/>
<protein>
    <submittedName>
        <fullName evidence="1">Uncharacterized protein</fullName>
    </submittedName>
</protein>
<sequence length="93" mass="10577">HQLALPGRPEQPGGWVTVRRRQSSKKSTKVHHQALHVSNKFSPSATHPLTNQLWLLAAPQSDMTRSLAWWGHDDLCLCCGEKVEWPRAPYEDI</sequence>